<keyword evidence="1" id="KW-0472">Membrane</keyword>
<dbReference type="Pfam" id="PF10027">
    <property type="entry name" value="DUF2269"/>
    <property type="match status" value="1"/>
</dbReference>
<protein>
    <recommendedName>
        <fullName evidence="4">DUF2269 domain-containing protein</fullName>
    </recommendedName>
</protein>
<accession>A0A0M4FUW9</accession>
<evidence type="ECO:0000313" key="2">
    <source>
        <dbReference type="EMBL" id="ALC83747.1"/>
    </source>
</evidence>
<feature type="transmembrane region" description="Helical" evidence="1">
    <location>
        <begin position="12"/>
        <end position="39"/>
    </location>
</feature>
<reference evidence="2 3" key="2">
    <citation type="journal article" date="2016" name="Int. J. Syst. Evol. Microbiol.">
        <title>Bacillus gobiensis sp. nov., isolated from a soil sample.</title>
        <authorList>
            <person name="Liu B."/>
            <person name="Liu G.H."/>
            <person name="Cetin S."/>
            <person name="Schumann P."/>
            <person name="Pan Z.Z."/>
            <person name="Chen Q.Q."/>
        </authorList>
    </citation>
    <scope>NUCLEOTIDE SEQUENCE [LARGE SCALE GENOMIC DNA]</scope>
    <source>
        <strain evidence="2 3">FJAT-4402</strain>
    </source>
</reference>
<gene>
    <name evidence="2" type="ORF">AM592_21165</name>
</gene>
<sequence length="170" mass="18680">MKKISLNQRKSLLLLHILFAAIWFGTTVVFLVLSINAAATENEQTLVSSYTAMYLLASSSGRVSIFGTVITGILLSVLTNWGLFKHYWIIAKEVLSLVMMGLGLVAIYSISLNAFNVSSANGLAAKEMINQGWLFTGVILQILSLILTFWLSVIKPWGKRNASRPSKISL</sequence>
<dbReference type="PATRIC" id="fig|1441095.3.peg.4685"/>
<dbReference type="EMBL" id="CP012600">
    <property type="protein sequence ID" value="ALC83747.1"/>
    <property type="molecule type" value="Genomic_DNA"/>
</dbReference>
<organism evidence="2 3">
    <name type="scientific">Bacillus gobiensis</name>
    <dbReference type="NCBI Taxonomy" id="1441095"/>
    <lineage>
        <taxon>Bacteria</taxon>
        <taxon>Bacillati</taxon>
        <taxon>Bacillota</taxon>
        <taxon>Bacilli</taxon>
        <taxon>Bacillales</taxon>
        <taxon>Bacillaceae</taxon>
        <taxon>Bacillus</taxon>
    </lineage>
</organism>
<dbReference type="RefSeq" id="WP_053605618.1">
    <property type="nucleotide sequence ID" value="NZ_CP012600.1"/>
</dbReference>
<dbReference type="STRING" id="1441095.AM592_21165"/>
<feature type="transmembrane region" description="Helical" evidence="1">
    <location>
        <begin position="132"/>
        <end position="154"/>
    </location>
</feature>
<evidence type="ECO:0008006" key="4">
    <source>
        <dbReference type="Google" id="ProtNLM"/>
    </source>
</evidence>
<dbReference type="InterPro" id="IPR018729">
    <property type="entry name" value="DUF2269_transmembrane"/>
</dbReference>
<dbReference type="AlphaFoldDB" id="A0A0M4FUW9"/>
<evidence type="ECO:0000313" key="3">
    <source>
        <dbReference type="Proteomes" id="UP000067625"/>
    </source>
</evidence>
<keyword evidence="1" id="KW-1133">Transmembrane helix</keyword>
<dbReference type="OrthoDB" id="156858at2"/>
<dbReference type="Proteomes" id="UP000067625">
    <property type="component" value="Chromosome"/>
</dbReference>
<feature type="transmembrane region" description="Helical" evidence="1">
    <location>
        <begin position="94"/>
        <end position="112"/>
    </location>
</feature>
<keyword evidence="3" id="KW-1185">Reference proteome</keyword>
<feature type="transmembrane region" description="Helical" evidence="1">
    <location>
        <begin position="59"/>
        <end position="82"/>
    </location>
</feature>
<reference evidence="3" key="1">
    <citation type="submission" date="2015-08" db="EMBL/GenBank/DDBJ databases">
        <title>Genome sequencing project for genomic taxonomy and phylogenomics of Bacillus-like bacteria.</title>
        <authorList>
            <person name="Liu B."/>
            <person name="Wang J."/>
            <person name="Zhu Y."/>
            <person name="Liu G."/>
            <person name="Chen Q."/>
            <person name="Chen Z."/>
            <person name="Lan J."/>
            <person name="Che J."/>
            <person name="Ge C."/>
            <person name="Shi H."/>
            <person name="Pan Z."/>
            <person name="Liu X."/>
        </authorList>
    </citation>
    <scope>NUCLEOTIDE SEQUENCE [LARGE SCALE GENOMIC DNA]</scope>
    <source>
        <strain evidence="3">FJAT-4402</strain>
    </source>
</reference>
<proteinExistence type="predicted"/>
<name>A0A0M4FUW9_9BACI</name>
<keyword evidence="1" id="KW-0812">Transmembrane</keyword>
<evidence type="ECO:0000256" key="1">
    <source>
        <dbReference type="SAM" id="Phobius"/>
    </source>
</evidence>